<keyword evidence="2" id="KW-0472">Membrane</keyword>
<keyword evidence="4" id="KW-1185">Reference proteome</keyword>
<organism evidence="3 4">
    <name type="scientific">Candidatus Thiothrix phosphatis</name>
    <dbReference type="NCBI Taxonomy" id="3112415"/>
    <lineage>
        <taxon>Bacteria</taxon>
        <taxon>Pseudomonadati</taxon>
        <taxon>Pseudomonadota</taxon>
        <taxon>Gammaproteobacteria</taxon>
        <taxon>Thiotrichales</taxon>
        <taxon>Thiotrichaceae</taxon>
        <taxon>Thiothrix</taxon>
    </lineage>
</organism>
<feature type="compositionally biased region" description="Basic and acidic residues" evidence="1">
    <location>
        <begin position="75"/>
        <end position="89"/>
    </location>
</feature>
<feature type="transmembrane region" description="Helical" evidence="2">
    <location>
        <begin position="6"/>
        <end position="25"/>
    </location>
</feature>
<protein>
    <submittedName>
        <fullName evidence="3">Uncharacterized protein</fullName>
    </submittedName>
</protein>
<reference evidence="4" key="1">
    <citation type="submission" date="2023-07" db="EMBL/GenBank/DDBJ databases">
        <title>The carbon used by Thiothrix.</title>
        <authorList>
            <person name="Chen L."/>
        </authorList>
    </citation>
    <scope>NUCLEOTIDE SEQUENCE [LARGE SCALE GENOMIC DNA]</scope>
</reference>
<feature type="transmembrane region" description="Helical" evidence="2">
    <location>
        <begin position="37"/>
        <end position="54"/>
    </location>
</feature>
<evidence type="ECO:0000313" key="4">
    <source>
        <dbReference type="Proteomes" id="UP001308005"/>
    </source>
</evidence>
<comment type="caution">
    <text evidence="3">The sequence shown here is derived from an EMBL/GenBank/DDBJ whole genome shotgun (WGS) entry which is preliminary data.</text>
</comment>
<accession>A0ABU6CX21</accession>
<dbReference type="EMBL" id="JAYMYJ010000100">
    <property type="protein sequence ID" value="MEB4591384.1"/>
    <property type="molecule type" value="Genomic_DNA"/>
</dbReference>
<evidence type="ECO:0000313" key="3">
    <source>
        <dbReference type="EMBL" id="MEB4591384.1"/>
    </source>
</evidence>
<proteinExistence type="predicted"/>
<keyword evidence="2" id="KW-1133">Transmembrane helix</keyword>
<keyword evidence="2" id="KW-0812">Transmembrane</keyword>
<dbReference type="RefSeq" id="WP_324694944.1">
    <property type="nucleotide sequence ID" value="NZ_JAYMYJ010000100.1"/>
</dbReference>
<evidence type="ECO:0000256" key="2">
    <source>
        <dbReference type="SAM" id="Phobius"/>
    </source>
</evidence>
<sequence>MENLSPILGLLSLLAMAVFSIGLIKPSWAKASSRGKVLLRIGLAFAVFIVALAIDPVVGKTALANPETAASTPDPKADASPDEFSEPHDGFSEKITEAFKKIGVTLSKEEKTDSSMDDCCITAFLNGSDNNIGDEITNPSITVSYNKQSGNVKAIDIEIDSFESNELKKANKIIREFIYFMLRDKSKNEVSKFIDKLYSKHNNKLSFGGVQFQYLFNDAANNRYIQVVATPEGAKVDDLDVVGQREGETEGNL</sequence>
<gene>
    <name evidence="3" type="ORF">VSS37_10375</name>
</gene>
<evidence type="ECO:0000256" key="1">
    <source>
        <dbReference type="SAM" id="MobiDB-lite"/>
    </source>
</evidence>
<feature type="region of interest" description="Disordered" evidence="1">
    <location>
        <begin position="66"/>
        <end position="89"/>
    </location>
</feature>
<name>A0ABU6CX21_9GAMM</name>
<dbReference type="Proteomes" id="UP001308005">
    <property type="component" value="Unassembled WGS sequence"/>
</dbReference>